<accession>A0A0P0R4I2</accession>
<dbReference type="EMBL" id="CP012746">
    <property type="protein sequence ID" value="ALL62743.1"/>
    <property type="molecule type" value="Genomic_DNA"/>
</dbReference>
<sequence>MFSTWLDSTLDASTSPGRVTRIWICPPRGARNESATDATVSLGMIHHETSL</sequence>
<organism evidence="1 2">
    <name type="scientific">Paraburkholderia caribensis MBA4</name>
    <dbReference type="NCBI Taxonomy" id="1323664"/>
    <lineage>
        <taxon>Bacteria</taxon>
        <taxon>Pseudomonadati</taxon>
        <taxon>Pseudomonadota</taxon>
        <taxon>Betaproteobacteria</taxon>
        <taxon>Burkholderiales</taxon>
        <taxon>Burkholderiaceae</taxon>
        <taxon>Paraburkholderia</taxon>
    </lineage>
</organism>
<protein>
    <submittedName>
        <fullName evidence="1">Uncharacterized protein</fullName>
    </submittedName>
</protein>
<name>A0A0P0R4I2_9BURK</name>
<reference evidence="1 2" key="1">
    <citation type="journal article" date="2014" name="Genome Announc.">
        <title>Draft Genome Sequence of the Haloacid-Degrading Burkholderia caribensis Strain MBA4.</title>
        <authorList>
            <person name="Pan Y."/>
            <person name="Kong K.F."/>
            <person name="Tsang J.S."/>
        </authorList>
    </citation>
    <scope>NUCLEOTIDE SEQUENCE [LARGE SCALE GENOMIC DNA]</scope>
    <source>
        <strain evidence="1 2">MBA4</strain>
    </source>
</reference>
<proteinExistence type="predicted"/>
<evidence type="ECO:0000313" key="1">
    <source>
        <dbReference type="EMBL" id="ALL62743.1"/>
    </source>
</evidence>
<evidence type="ECO:0000313" key="2">
    <source>
        <dbReference type="Proteomes" id="UP000019146"/>
    </source>
</evidence>
<gene>
    <name evidence="1" type="ORF">K788_0008460</name>
</gene>
<dbReference type="AlphaFoldDB" id="A0A0P0R4I2"/>
<dbReference type="Proteomes" id="UP000019146">
    <property type="component" value="Chromosome 1"/>
</dbReference>
<dbReference type="KEGG" id="bcai:K788_0008460"/>